<organism evidence="1 2">
    <name type="scientific">Schizophyllum amplum</name>
    <dbReference type="NCBI Taxonomy" id="97359"/>
    <lineage>
        <taxon>Eukaryota</taxon>
        <taxon>Fungi</taxon>
        <taxon>Dikarya</taxon>
        <taxon>Basidiomycota</taxon>
        <taxon>Agaricomycotina</taxon>
        <taxon>Agaricomycetes</taxon>
        <taxon>Agaricomycetidae</taxon>
        <taxon>Agaricales</taxon>
        <taxon>Schizophyllaceae</taxon>
        <taxon>Schizophyllum</taxon>
    </lineage>
</organism>
<keyword evidence="2" id="KW-1185">Reference proteome</keyword>
<sequence length="229" mass="24431">MMGKVISEFWRRVDPIHGCLTVAAIVATSVAQANDALGAVPAAAIASLCVAGCAAIDKYADSRDPEHGRLATIKASSPTGSEFKEVAEYLLVAYVELDAVLLLVMQAEMGARTLSDDEARRIILFYESFNSKFTPLSEDLTIKKAFIACVNRSKPHHGDLGPKTTAKLSRITTKSLPVDPDVRMTGSFLLAQGSNTTAVDENQAPGTAVEYVELPRVLPGRARTGGSHT</sequence>
<dbReference type="AlphaFoldDB" id="A0A550BZG9"/>
<gene>
    <name evidence="1" type="ORF">BD626DRAFT_205384</name>
</gene>
<evidence type="ECO:0000313" key="2">
    <source>
        <dbReference type="Proteomes" id="UP000320762"/>
    </source>
</evidence>
<comment type="caution">
    <text evidence="1">The sequence shown here is derived from an EMBL/GenBank/DDBJ whole genome shotgun (WGS) entry which is preliminary data.</text>
</comment>
<reference evidence="1 2" key="1">
    <citation type="journal article" date="2019" name="New Phytol.">
        <title>Comparative genomics reveals unique wood-decay strategies and fruiting body development in the Schizophyllaceae.</title>
        <authorList>
            <person name="Almasi E."/>
            <person name="Sahu N."/>
            <person name="Krizsan K."/>
            <person name="Balint B."/>
            <person name="Kovacs G.M."/>
            <person name="Kiss B."/>
            <person name="Cseklye J."/>
            <person name="Drula E."/>
            <person name="Henrissat B."/>
            <person name="Nagy I."/>
            <person name="Chovatia M."/>
            <person name="Adam C."/>
            <person name="LaButti K."/>
            <person name="Lipzen A."/>
            <person name="Riley R."/>
            <person name="Grigoriev I.V."/>
            <person name="Nagy L.G."/>
        </authorList>
    </citation>
    <scope>NUCLEOTIDE SEQUENCE [LARGE SCALE GENOMIC DNA]</scope>
    <source>
        <strain evidence="1 2">NL-1724</strain>
    </source>
</reference>
<protein>
    <submittedName>
        <fullName evidence="1">Uncharacterized protein</fullName>
    </submittedName>
</protein>
<accession>A0A550BZG9</accession>
<evidence type="ECO:0000313" key="1">
    <source>
        <dbReference type="EMBL" id="TRM57947.1"/>
    </source>
</evidence>
<dbReference type="Proteomes" id="UP000320762">
    <property type="component" value="Unassembled WGS sequence"/>
</dbReference>
<name>A0A550BZG9_9AGAR</name>
<proteinExistence type="predicted"/>
<dbReference type="EMBL" id="VDMD01000041">
    <property type="protein sequence ID" value="TRM57947.1"/>
    <property type="molecule type" value="Genomic_DNA"/>
</dbReference>